<dbReference type="PANTHER" id="PTHR31809">
    <property type="entry name" value="BUD13 HOMOLOG"/>
    <property type="match status" value="1"/>
</dbReference>
<evidence type="ECO:0000313" key="5">
    <source>
        <dbReference type="Proteomes" id="UP000091820"/>
    </source>
</evidence>
<dbReference type="InterPro" id="IPR051112">
    <property type="entry name" value="CWC26_splicing_factor"/>
</dbReference>
<evidence type="ECO:0000256" key="3">
    <source>
        <dbReference type="SAM" id="MobiDB-lite"/>
    </source>
</evidence>
<dbReference type="GO" id="GO:0003723">
    <property type="term" value="F:RNA binding"/>
    <property type="evidence" value="ECO:0007669"/>
    <property type="project" value="TreeGrafter"/>
</dbReference>
<evidence type="ECO:0000313" key="4">
    <source>
        <dbReference type="EnsemblMetazoa" id="GBRI041738-PA"/>
    </source>
</evidence>
<feature type="compositionally biased region" description="Basic and acidic residues" evidence="3">
    <location>
        <begin position="305"/>
        <end position="320"/>
    </location>
</feature>
<reference evidence="4" key="2">
    <citation type="submission" date="2020-05" db="UniProtKB">
        <authorList>
            <consortium name="EnsemblMetazoa"/>
        </authorList>
    </citation>
    <scope>IDENTIFICATION</scope>
    <source>
        <strain evidence="4">IAEA</strain>
    </source>
</reference>
<dbReference type="VEuPathDB" id="VectorBase:GBRI041738"/>
<feature type="compositionally biased region" description="Polar residues" evidence="3">
    <location>
        <begin position="182"/>
        <end position="191"/>
    </location>
</feature>
<feature type="region of interest" description="Disordered" evidence="3">
    <location>
        <begin position="96"/>
        <end position="461"/>
    </location>
</feature>
<feature type="compositionally biased region" description="Polar residues" evidence="3">
    <location>
        <begin position="365"/>
        <end position="375"/>
    </location>
</feature>
<proteinExistence type="inferred from homology"/>
<dbReference type="GO" id="GO:0005684">
    <property type="term" value="C:U2-type spliceosomal complex"/>
    <property type="evidence" value="ECO:0007669"/>
    <property type="project" value="TreeGrafter"/>
</dbReference>
<reference evidence="5" key="1">
    <citation type="submission" date="2014-03" db="EMBL/GenBank/DDBJ databases">
        <authorList>
            <person name="Aksoy S."/>
            <person name="Warren W."/>
            <person name="Wilson R.K."/>
        </authorList>
    </citation>
    <scope>NUCLEOTIDE SEQUENCE [LARGE SCALE GENOMIC DNA]</scope>
    <source>
        <strain evidence="5">IAEA</strain>
    </source>
</reference>
<dbReference type="GO" id="GO:0000398">
    <property type="term" value="P:mRNA splicing, via spliceosome"/>
    <property type="evidence" value="ECO:0007669"/>
    <property type="project" value="TreeGrafter"/>
</dbReference>
<feature type="region of interest" description="Disordered" evidence="3">
    <location>
        <begin position="519"/>
        <end position="542"/>
    </location>
</feature>
<feature type="compositionally biased region" description="Basic and acidic residues" evidence="3">
    <location>
        <begin position="203"/>
        <end position="224"/>
    </location>
</feature>
<dbReference type="GO" id="GO:0070274">
    <property type="term" value="C:RES complex"/>
    <property type="evidence" value="ECO:0007669"/>
    <property type="project" value="TreeGrafter"/>
</dbReference>
<name>A0A1A9X2C0_9MUSC</name>
<protein>
    <recommendedName>
        <fullName evidence="2">BUD13 homolog</fullName>
    </recommendedName>
</protein>
<dbReference type="InterPro" id="IPR018609">
    <property type="entry name" value="Bud13"/>
</dbReference>
<feature type="compositionally biased region" description="Polar residues" evidence="3">
    <location>
        <begin position="274"/>
        <end position="287"/>
    </location>
</feature>
<feature type="compositionally biased region" description="Basic and acidic residues" evidence="3">
    <location>
        <begin position="155"/>
        <end position="181"/>
    </location>
</feature>
<accession>A0A1A9X2C0</accession>
<sequence length="595" mass="70307">MSLKSIKKIDQKEYLKRYLSGDKIKKKKKKDKKHKKETTVKIIDDDVNQLDCVIDIDEELLLTGDDAPQIVGEYIELCPPNEKKWKSIAIKEEPCEENVFNSNSGRNEDEDRWGRKAEELRIKEEPTSPTNRKSRTTPDISPPRRKKITSVKSYGHKDYNGRSYDTRKDYDSSHYKNDRKFSSSYTNQTISKEAARYSVDQSPPRRSDSSRRDKYQRKDYEKSPTRRRNSRRLSPEGNGDQISRRKDKYHSEFAYRRDRSWERSPTNKRRKPEQSSSTTKGKNANRSPSEKRKDCDQSPPRRGRSPREEKKKHSYPDRTPPRSTKTQRKRLSSDQSPVRRNIKQEKLSSDDLSPQRKSRIEQKTLSRWQRNNRSESPPPTHKPKAVKTLDGKKSGLQNSADLQAEVAERRRQEDKLFNDMPSELSGRDAEVRVRTTGRLGRKGRAAREENPKEREKREAFEQQKKDLYDRWGKGLKQIEDYRQQKADEAYEGSKPLARYANDKDLDRLLREKEHHGDPMLEYMRRRRKEKEGDKLAKPSIPVYEGSYPENRFGIRPGYRWDGVDRSNGYESKWFEVQNEKKARQEEAYKYSVEDM</sequence>
<dbReference type="Proteomes" id="UP000091820">
    <property type="component" value="Unassembled WGS sequence"/>
</dbReference>
<dbReference type="PANTHER" id="PTHR31809:SF0">
    <property type="entry name" value="BUD13 HOMOLOG"/>
    <property type="match status" value="1"/>
</dbReference>
<organism evidence="4 5">
    <name type="scientific">Glossina brevipalpis</name>
    <dbReference type="NCBI Taxonomy" id="37001"/>
    <lineage>
        <taxon>Eukaryota</taxon>
        <taxon>Metazoa</taxon>
        <taxon>Ecdysozoa</taxon>
        <taxon>Arthropoda</taxon>
        <taxon>Hexapoda</taxon>
        <taxon>Insecta</taxon>
        <taxon>Pterygota</taxon>
        <taxon>Neoptera</taxon>
        <taxon>Endopterygota</taxon>
        <taxon>Diptera</taxon>
        <taxon>Brachycera</taxon>
        <taxon>Muscomorpha</taxon>
        <taxon>Hippoboscoidea</taxon>
        <taxon>Glossinidae</taxon>
        <taxon>Glossina</taxon>
    </lineage>
</organism>
<dbReference type="STRING" id="37001.A0A1A9X2C0"/>
<comment type="similarity">
    <text evidence="1">Belongs to the CWC26 family.</text>
</comment>
<feature type="compositionally biased region" description="Basic and acidic residues" evidence="3">
    <location>
        <begin position="249"/>
        <end position="262"/>
    </location>
</feature>
<feature type="compositionally biased region" description="Basic and acidic residues" evidence="3">
    <location>
        <begin position="106"/>
        <end position="126"/>
    </location>
</feature>
<dbReference type="Pfam" id="PF09736">
    <property type="entry name" value="Bud13"/>
    <property type="match status" value="1"/>
</dbReference>
<evidence type="ECO:0000256" key="1">
    <source>
        <dbReference type="ARBA" id="ARBA00011069"/>
    </source>
</evidence>
<feature type="compositionally biased region" description="Basic and acidic residues" evidence="3">
    <location>
        <begin position="445"/>
        <end position="461"/>
    </location>
</feature>
<evidence type="ECO:0000256" key="2">
    <source>
        <dbReference type="ARBA" id="ARBA00014454"/>
    </source>
</evidence>
<dbReference type="AlphaFoldDB" id="A0A1A9X2C0"/>
<keyword evidence="5" id="KW-1185">Reference proteome</keyword>
<feature type="compositionally biased region" description="Basic and acidic residues" evidence="3">
    <location>
        <begin position="406"/>
        <end position="417"/>
    </location>
</feature>
<dbReference type="EnsemblMetazoa" id="GBRI041738-RA">
    <property type="protein sequence ID" value="GBRI041738-PA"/>
    <property type="gene ID" value="GBRI041738"/>
</dbReference>